<dbReference type="NCBIfam" id="NF006100">
    <property type="entry name" value="PRK08252.1"/>
    <property type="match status" value="1"/>
</dbReference>
<dbReference type="InterPro" id="IPR001753">
    <property type="entry name" value="Enoyl-CoA_hydra/iso"/>
</dbReference>
<evidence type="ECO:0000256" key="1">
    <source>
        <dbReference type="ARBA" id="ARBA00005254"/>
    </source>
</evidence>
<dbReference type="EC" id="4.2.1.17" evidence="3"/>
<accession>A0A840RWC8</accession>
<dbReference type="InterPro" id="IPR014748">
    <property type="entry name" value="Enoyl-CoA_hydra_C"/>
</dbReference>
<dbReference type="EMBL" id="JACHHQ010000006">
    <property type="protein sequence ID" value="MBB5201176.1"/>
    <property type="molecule type" value="Genomic_DNA"/>
</dbReference>
<dbReference type="CDD" id="cd06558">
    <property type="entry name" value="crotonase-like"/>
    <property type="match status" value="1"/>
</dbReference>
<dbReference type="GO" id="GO:0004300">
    <property type="term" value="F:enoyl-CoA hydratase activity"/>
    <property type="evidence" value="ECO:0007669"/>
    <property type="project" value="UniProtKB-EC"/>
</dbReference>
<gene>
    <name evidence="3" type="ORF">HNR39_003025</name>
</gene>
<dbReference type="SUPFAM" id="SSF52096">
    <property type="entry name" value="ClpP/crotonase"/>
    <property type="match status" value="1"/>
</dbReference>
<dbReference type="Gene3D" id="1.10.12.10">
    <property type="entry name" value="Lyase 2-enoyl-coa Hydratase, Chain A, domain 2"/>
    <property type="match status" value="1"/>
</dbReference>
<evidence type="ECO:0000313" key="4">
    <source>
        <dbReference type="Proteomes" id="UP000571084"/>
    </source>
</evidence>
<organism evidence="3 4">
    <name type="scientific">Glaciimonas immobilis</name>
    <dbReference type="NCBI Taxonomy" id="728004"/>
    <lineage>
        <taxon>Bacteria</taxon>
        <taxon>Pseudomonadati</taxon>
        <taxon>Pseudomonadota</taxon>
        <taxon>Betaproteobacteria</taxon>
        <taxon>Burkholderiales</taxon>
        <taxon>Oxalobacteraceae</taxon>
        <taxon>Glaciimonas</taxon>
    </lineage>
</organism>
<name>A0A840RWC8_9BURK</name>
<dbReference type="AlphaFoldDB" id="A0A840RWC8"/>
<keyword evidence="3" id="KW-0456">Lyase</keyword>
<dbReference type="InterPro" id="IPR018376">
    <property type="entry name" value="Enoyl-CoA_hyd/isom_CS"/>
</dbReference>
<evidence type="ECO:0000313" key="3">
    <source>
        <dbReference type="EMBL" id="MBB5201176.1"/>
    </source>
</evidence>
<dbReference type="InterPro" id="IPR029045">
    <property type="entry name" value="ClpP/crotonase-like_dom_sf"/>
</dbReference>
<proteinExistence type="inferred from homology"/>
<comment type="caution">
    <text evidence="3">The sequence shown here is derived from an EMBL/GenBank/DDBJ whole genome shotgun (WGS) entry which is preliminary data.</text>
</comment>
<comment type="similarity">
    <text evidence="1 2">Belongs to the enoyl-CoA hydratase/isomerase family.</text>
</comment>
<dbReference type="PANTHER" id="PTHR43802:SF1">
    <property type="entry name" value="IP11341P-RELATED"/>
    <property type="match status" value="1"/>
</dbReference>
<protein>
    <submittedName>
        <fullName evidence="3">Enoyl-CoA hydratase</fullName>
        <ecNumber evidence="3">4.2.1.17</ecNumber>
    </submittedName>
</protein>
<dbReference type="PROSITE" id="PS00166">
    <property type="entry name" value="ENOYL_COA_HYDRATASE"/>
    <property type="match status" value="1"/>
</dbReference>
<dbReference type="Pfam" id="PF00378">
    <property type="entry name" value="ECH_1"/>
    <property type="match status" value="1"/>
</dbReference>
<evidence type="ECO:0000256" key="2">
    <source>
        <dbReference type="RuleBase" id="RU003707"/>
    </source>
</evidence>
<dbReference type="Gene3D" id="3.90.226.10">
    <property type="entry name" value="2-enoyl-CoA Hydratase, Chain A, domain 1"/>
    <property type="match status" value="1"/>
</dbReference>
<dbReference type="PANTHER" id="PTHR43802">
    <property type="entry name" value="ENOYL-COA HYDRATASE"/>
    <property type="match status" value="1"/>
</dbReference>
<reference evidence="3 4" key="1">
    <citation type="submission" date="2020-08" db="EMBL/GenBank/DDBJ databases">
        <title>Genomic Encyclopedia of Type Strains, Phase IV (KMG-IV): sequencing the most valuable type-strain genomes for metagenomic binning, comparative biology and taxonomic classification.</title>
        <authorList>
            <person name="Goeker M."/>
        </authorList>
    </citation>
    <scope>NUCLEOTIDE SEQUENCE [LARGE SCALE GENOMIC DNA]</scope>
    <source>
        <strain evidence="3 4">DSM 23240</strain>
    </source>
</reference>
<dbReference type="RefSeq" id="WP_168056704.1">
    <property type="nucleotide sequence ID" value="NZ_JAAOZT010000012.1"/>
</dbReference>
<dbReference type="Proteomes" id="UP000571084">
    <property type="component" value="Unassembled WGS sequence"/>
</dbReference>
<sequence>MTDEVLVAHEDGLVIITINRPQARNAVNRAVSYGVCEAIDEMESRSDLHLAILTGAGGNFCSGMDLKAFSRGEVTRVEGRGILGIALTPPRKPLIAAVEGYALAGGFESALACDLLVASRTALFGLPEAKRGLAAAAGGLLRLPRLIPQRIAMELALTGEMVSAERLERYGLINALVEPGGALAEAKRLARLILANAPLSVAASKRVIIEQRDWPIAEMFAIQEAITGPVIRSNDAREGALAFAEKRAPKWTGT</sequence>
<keyword evidence="4" id="KW-1185">Reference proteome</keyword>